<dbReference type="GO" id="GO:0009279">
    <property type="term" value="C:cell outer membrane"/>
    <property type="evidence" value="ECO:0007669"/>
    <property type="project" value="UniProtKB-SubCell"/>
</dbReference>
<evidence type="ECO:0000256" key="4">
    <source>
        <dbReference type="ARBA" id="ARBA00022692"/>
    </source>
</evidence>
<dbReference type="InterPro" id="IPR039426">
    <property type="entry name" value="TonB-dep_rcpt-like"/>
</dbReference>
<dbReference type="EMBL" id="UINC01031988">
    <property type="protein sequence ID" value="SVB18913.1"/>
    <property type="molecule type" value="Genomic_DNA"/>
</dbReference>
<dbReference type="PANTHER" id="PTHR32552">
    <property type="entry name" value="FERRICHROME IRON RECEPTOR-RELATED"/>
    <property type="match status" value="1"/>
</dbReference>
<evidence type="ECO:0000259" key="10">
    <source>
        <dbReference type="Pfam" id="PF00593"/>
    </source>
</evidence>
<evidence type="ECO:0000256" key="6">
    <source>
        <dbReference type="ARBA" id="ARBA00023065"/>
    </source>
</evidence>
<reference evidence="11" key="1">
    <citation type="submission" date="2018-05" db="EMBL/GenBank/DDBJ databases">
        <authorList>
            <person name="Lanie J.A."/>
            <person name="Ng W.-L."/>
            <person name="Kazmierczak K.M."/>
            <person name="Andrzejewski T.M."/>
            <person name="Davidsen T.M."/>
            <person name="Wayne K.J."/>
            <person name="Tettelin H."/>
            <person name="Glass J.I."/>
            <person name="Rusch D."/>
            <person name="Podicherti R."/>
            <person name="Tsui H.-C.T."/>
            <person name="Winkler M.E."/>
        </authorList>
    </citation>
    <scope>NUCLEOTIDE SEQUENCE</scope>
</reference>
<dbReference type="InterPro" id="IPR036942">
    <property type="entry name" value="Beta-barrel_TonB_sf"/>
</dbReference>
<keyword evidence="8" id="KW-0472">Membrane</keyword>
<accession>A0A382C0S0</accession>
<evidence type="ECO:0000256" key="3">
    <source>
        <dbReference type="ARBA" id="ARBA00022496"/>
    </source>
</evidence>
<dbReference type="GO" id="GO:0006826">
    <property type="term" value="P:iron ion transport"/>
    <property type="evidence" value="ECO:0007669"/>
    <property type="project" value="UniProtKB-KW"/>
</dbReference>
<gene>
    <name evidence="11" type="ORF">METZ01_LOCUS171767</name>
</gene>
<keyword evidence="6" id="KW-0406">Ion transport</keyword>
<evidence type="ECO:0000256" key="9">
    <source>
        <dbReference type="ARBA" id="ARBA00023237"/>
    </source>
</evidence>
<proteinExistence type="predicted"/>
<name>A0A382C0S0_9ZZZZ</name>
<evidence type="ECO:0000256" key="5">
    <source>
        <dbReference type="ARBA" id="ARBA00023004"/>
    </source>
</evidence>
<evidence type="ECO:0000313" key="11">
    <source>
        <dbReference type="EMBL" id="SVB18913.1"/>
    </source>
</evidence>
<evidence type="ECO:0000256" key="8">
    <source>
        <dbReference type="ARBA" id="ARBA00023136"/>
    </source>
</evidence>
<dbReference type="InterPro" id="IPR000531">
    <property type="entry name" value="Beta-barrel_TonB"/>
</dbReference>
<dbReference type="PANTHER" id="PTHR32552:SF81">
    <property type="entry name" value="TONB-DEPENDENT OUTER MEMBRANE RECEPTOR"/>
    <property type="match status" value="1"/>
</dbReference>
<dbReference type="Gene3D" id="2.40.170.20">
    <property type="entry name" value="TonB-dependent receptor, beta-barrel domain"/>
    <property type="match status" value="1"/>
</dbReference>
<evidence type="ECO:0000256" key="2">
    <source>
        <dbReference type="ARBA" id="ARBA00022448"/>
    </source>
</evidence>
<organism evidence="11">
    <name type="scientific">marine metagenome</name>
    <dbReference type="NCBI Taxonomy" id="408172"/>
    <lineage>
        <taxon>unclassified sequences</taxon>
        <taxon>metagenomes</taxon>
        <taxon>ecological metagenomes</taxon>
    </lineage>
</organism>
<feature type="non-terminal residue" evidence="11">
    <location>
        <position position="1"/>
    </location>
</feature>
<feature type="domain" description="TonB-dependent receptor-like beta-barrel" evidence="10">
    <location>
        <begin position="36"/>
        <end position="419"/>
    </location>
</feature>
<dbReference type="AlphaFoldDB" id="A0A382C0S0"/>
<keyword evidence="9" id="KW-0998">Cell outer membrane</keyword>
<evidence type="ECO:0000256" key="1">
    <source>
        <dbReference type="ARBA" id="ARBA00004571"/>
    </source>
</evidence>
<sequence length="453" mass="50148">GPAGTCQAPNMFVDSYSTMEVMTHELRFSTDQAKAFRATAGAFYSDWQITELNDFTYPGSCCGIAWDGVTTGFGPNYPLTNTSVTGLIGSAEPGWYSDPGPFSDPVVFRNDILRTDKQSGLFGEVTFDFSDQMSVTVGGRWYDIKVDFHGSANSSFYNFGSSSDAQVFGTNISAQFAPGNSVGAPDKAVTDGFIGKVTLDYKPNDDQMYYATWSQGFRPGMLNRPGGRSNAAGNYTVPFAFDTDDVTNMELGIKSTYLDGRFRFNGAFFFVDIENLQSTIFDPNIVNLFFSDNAANAEVTGFEGDFIWLPEGIDGLTIAGAFSRLDTEITEVLLPTSDVRVGDELAFAPGFQGNIRARYEWDFGGDWVAHVMPSMSWSSESYSDIMIINRDRIDKWWMADITAGVTSETWSAEMYVSNVTNERAEMARNFVFDRTSVHYARPRTVGLRLGWKF</sequence>
<protein>
    <recommendedName>
        <fullName evidence="10">TonB-dependent receptor-like beta-barrel domain-containing protein</fullName>
    </recommendedName>
</protein>
<dbReference type="Pfam" id="PF00593">
    <property type="entry name" value="TonB_dep_Rec_b-barrel"/>
    <property type="match status" value="1"/>
</dbReference>
<keyword evidence="2" id="KW-0813">Transport</keyword>
<keyword evidence="5" id="KW-0408">Iron</keyword>
<keyword evidence="4" id="KW-0812">Transmembrane</keyword>
<keyword evidence="3" id="KW-0410">Iron transport</keyword>
<dbReference type="SUPFAM" id="SSF56935">
    <property type="entry name" value="Porins"/>
    <property type="match status" value="1"/>
</dbReference>
<keyword evidence="7" id="KW-0798">TonB box</keyword>
<comment type="subcellular location">
    <subcellularLocation>
        <location evidence="1">Cell outer membrane</location>
        <topology evidence="1">Multi-pass membrane protein</topology>
    </subcellularLocation>
</comment>
<evidence type="ECO:0000256" key="7">
    <source>
        <dbReference type="ARBA" id="ARBA00023077"/>
    </source>
</evidence>